<keyword evidence="2" id="KW-0131">Cell cycle</keyword>
<keyword evidence="2" id="KW-0132">Cell division</keyword>
<keyword evidence="1" id="KW-0175">Coiled coil</keyword>
<proteinExistence type="predicted"/>
<comment type="caution">
    <text evidence="2">The sequence shown here is derived from an EMBL/GenBank/DDBJ whole genome shotgun (WGS) entry which is preliminary data.</text>
</comment>
<sequence>MMRSFFYILSALIVVGLAFWAYRENYETQAAQDRAERLETQIAGTRQRLRVLKAEWAYLNRPDRLRDLAELNYERLGLLPLQPHQFGRVDQVAYPPVAGALEGLPIDLSNSVDVSAQESVE</sequence>
<dbReference type="EMBL" id="DMVW01000131">
    <property type="protein sequence ID" value="HAR52985.1"/>
    <property type="molecule type" value="Genomic_DNA"/>
</dbReference>
<reference evidence="2 3" key="1">
    <citation type="journal article" date="2018" name="Nat. Biotechnol.">
        <title>A standardized bacterial taxonomy based on genome phylogeny substantially revises the tree of life.</title>
        <authorList>
            <person name="Parks D.H."/>
            <person name="Chuvochina M."/>
            <person name="Waite D.W."/>
            <person name="Rinke C."/>
            <person name="Skarshewski A."/>
            <person name="Chaumeil P.A."/>
            <person name="Hugenholtz P."/>
        </authorList>
    </citation>
    <scope>NUCLEOTIDE SEQUENCE [LARGE SCALE GENOMIC DNA]</scope>
    <source>
        <strain evidence="2">UBA9169</strain>
    </source>
</reference>
<evidence type="ECO:0000313" key="2">
    <source>
        <dbReference type="EMBL" id="HAR52985.1"/>
    </source>
</evidence>
<organism evidence="2 3">
    <name type="scientific">Roseovarius nubinhibens</name>
    <dbReference type="NCBI Taxonomy" id="314263"/>
    <lineage>
        <taxon>Bacteria</taxon>
        <taxon>Pseudomonadati</taxon>
        <taxon>Pseudomonadota</taxon>
        <taxon>Alphaproteobacteria</taxon>
        <taxon>Rhodobacterales</taxon>
        <taxon>Roseobacteraceae</taxon>
        <taxon>Roseovarius</taxon>
    </lineage>
</organism>
<dbReference type="Proteomes" id="UP000264719">
    <property type="component" value="Unassembled WGS sequence"/>
</dbReference>
<feature type="coiled-coil region" evidence="1">
    <location>
        <begin position="28"/>
        <end position="55"/>
    </location>
</feature>
<name>A0A348WEM3_9RHOB</name>
<gene>
    <name evidence="2" type="ORF">DCS45_14075</name>
</gene>
<dbReference type="AlphaFoldDB" id="A0A348WEM3"/>
<accession>A0A348WEM3</accession>
<protein>
    <submittedName>
        <fullName evidence="2">Cell division protein FtsL</fullName>
    </submittedName>
</protein>
<evidence type="ECO:0000256" key="1">
    <source>
        <dbReference type="SAM" id="Coils"/>
    </source>
</evidence>
<evidence type="ECO:0000313" key="3">
    <source>
        <dbReference type="Proteomes" id="UP000264719"/>
    </source>
</evidence>
<dbReference type="GO" id="GO:0051301">
    <property type="term" value="P:cell division"/>
    <property type="evidence" value="ECO:0007669"/>
    <property type="project" value="UniProtKB-KW"/>
</dbReference>